<proteinExistence type="predicted"/>
<evidence type="ECO:0000259" key="3">
    <source>
        <dbReference type="Pfam" id="PF00326"/>
    </source>
</evidence>
<comment type="caution">
    <text evidence="4">The sequence shown here is derived from an EMBL/GenBank/DDBJ whole genome shotgun (WGS) entry which is preliminary data.</text>
</comment>
<dbReference type="PANTHER" id="PTHR42776:SF27">
    <property type="entry name" value="DIPEPTIDYL PEPTIDASE FAMILY MEMBER 6"/>
    <property type="match status" value="1"/>
</dbReference>
<protein>
    <submittedName>
        <fullName evidence="4">Prolyl oligopeptidase</fullName>
    </submittedName>
</protein>
<dbReference type="InterPro" id="IPR001375">
    <property type="entry name" value="Peptidase_S9_cat"/>
</dbReference>
<dbReference type="Gene3D" id="3.40.50.1820">
    <property type="entry name" value="alpha/beta hydrolase"/>
    <property type="match status" value="1"/>
</dbReference>
<gene>
    <name evidence="4" type="ORF">GCM10011613_28240</name>
</gene>
<evidence type="ECO:0000313" key="5">
    <source>
        <dbReference type="Proteomes" id="UP000619761"/>
    </source>
</evidence>
<dbReference type="PANTHER" id="PTHR42776">
    <property type="entry name" value="SERINE PEPTIDASE S9 FAMILY MEMBER"/>
    <property type="match status" value="1"/>
</dbReference>
<dbReference type="InterPro" id="IPR011042">
    <property type="entry name" value="6-blade_b-propeller_TolB-like"/>
</dbReference>
<dbReference type="Pfam" id="PF00326">
    <property type="entry name" value="Peptidase_S9"/>
    <property type="match status" value="1"/>
</dbReference>
<reference evidence="5" key="1">
    <citation type="journal article" date="2019" name="Int. J. Syst. Evol. Microbiol.">
        <title>The Global Catalogue of Microorganisms (GCM) 10K type strain sequencing project: providing services to taxonomists for standard genome sequencing and annotation.</title>
        <authorList>
            <consortium name="The Broad Institute Genomics Platform"/>
            <consortium name="The Broad Institute Genome Sequencing Center for Infectious Disease"/>
            <person name="Wu L."/>
            <person name="Ma J."/>
        </authorList>
    </citation>
    <scope>NUCLEOTIDE SEQUENCE [LARGE SCALE GENOMIC DNA]</scope>
    <source>
        <strain evidence="5">KCTC 32239</strain>
    </source>
</reference>
<dbReference type="Proteomes" id="UP000619761">
    <property type="component" value="Unassembled WGS sequence"/>
</dbReference>
<dbReference type="RefSeq" id="WP_189419769.1">
    <property type="nucleotide sequence ID" value="NZ_BMYZ01000003.1"/>
</dbReference>
<dbReference type="SUPFAM" id="SSF53474">
    <property type="entry name" value="alpha/beta-Hydrolases"/>
    <property type="match status" value="1"/>
</dbReference>
<evidence type="ECO:0000256" key="1">
    <source>
        <dbReference type="ARBA" id="ARBA00022801"/>
    </source>
</evidence>
<dbReference type="EMBL" id="BMYZ01000003">
    <property type="protein sequence ID" value="GGY81895.1"/>
    <property type="molecule type" value="Genomic_DNA"/>
</dbReference>
<sequence length="650" mass="72177">MDIKRALTCIFFLSTLLSSTTFATPSASDYGALPVTQMVAISPSGNLIAFRRVSDGRDMVTVNSLSEKKVVFMADVSKIQPQTIEFFTDDKIKLVASDFTRVKGFRGQFDLSTAYVLDIKDKKIRQLLIPGELILAGQTGLGRVVGVSPDGHYAYMPAWSDVDNQFPNSEYSLYKVDLTKRAVTPATRGGQRVKDFFIDKEGETIAIEEFDERNSLHKIRSKLNGGKWTEIFTEKTTIRKKNFVGLTPDYASLVFVESDEKTGRDTYNLMKLSDGTITNAVLSREDADIEAGLVDLHRVVQGVRFSGFSPSYKFFDAALDQRMKDLIAQFPEHSVYLTDWSPDWKHIVINVQGSNYASDYFLASENQTPVFLTAGLPQIQQADINPLGKLKVTARDGLKIPTLLTIPRSKASEIKKLPAIIYPHGGPAAHDEIGFDYFAQALASQGYLVIQPQFRGSSGFGAKFSNAGLGEWGRKMQDDITDAVKFFVDKGYIDPEKVCIVGSSYGGYAALAGGAFTPDLYKCIVSINGIGDLNAMLAHDRDTNIENSEETIYWERQLANANGDIDKKDLESRSPEKFAQQFKAKTLLISSANDKIVSPEQSENMYKALVKNNKQVEKVELEGDDHHLRKGPTRTKAVEEVVKFVNTQLK</sequence>
<evidence type="ECO:0000256" key="2">
    <source>
        <dbReference type="SAM" id="SignalP"/>
    </source>
</evidence>
<dbReference type="SUPFAM" id="SSF82171">
    <property type="entry name" value="DPP6 N-terminal domain-like"/>
    <property type="match status" value="1"/>
</dbReference>
<keyword evidence="2" id="KW-0732">Signal</keyword>
<feature type="chain" id="PRO_5047361334" evidence="2">
    <location>
        <begin position="24"/>
        <end position="650"/>
    </location>
</feature>
<feature type="signal peptide" evidence="2">
    <location>
        <begin position="1"/>
        <end position="23"/>
    </location>
</feature>
<accession>A0ABQ3B9G2</accession>
<keyword evidence="1" id="KW-0378">Hydrolase</keyword>
<name>A0ABQ3B9G2_9GAMM</name>
<organism evidence="4 5">
    <name type="scientific">Cellvibrio zantedeschiae</name>
    <dbReference type="NCBI Taxonomy" id="1237077"/>
    <lineage>
        <taxon>Bacteria</taxon>
        <taxon>Pseudomonadati</taxon>
        <taxon>Pseudomonadota</taxon>
        <taxon>Gammaproteobacteria</taxon>
        <taxon>Cellvibrionales</taxon>
        <taxon>Cellvibrionaceae</taxon>
        <taxon>Cellvibrio</taxon>
    </lineage>
</organism>
<evidence type="ECO:0000313" key="4">
    <source>
        <dbReference type="EMBL" id="GGY81895.1"/>
    </source>
</evidence>
<dbReference type="InterPro" id="IPR029058">
    <property type="entry name" value="AB_hydrolase_fold"/>
</dbReference>
<keyword evidence="5" id="KW-1185">Reference proteome</keyword>
<feature type="domain" description="Peptidase S9 prolyl oligopeptidase catalytic" evidence="3">
    <location>
        <begin position="435"/>
        <end position="649"/>
    </location>
</feature>
<dbReference type="Gene3D" id="2.120.10.30">
    <property type="entry name" value="TolB, C-terminal domain"/>
    <property type="match status" value="1"/>
</dbReference>